<dbReference type="RefSeq" id="WP_055206694.1">
    <property type="nucleotide sequence ID" value="NZ_CZBO01000001.1"/>
</dbReference>
<proteinExistence type="predicted"/>
<dbReference type="Gene3D" id="3.40.50.300">
    <property type="entry name" value="P-loop containing nucleotide triphosphate hydrolases"/>
    <property type="match status" value="1"/>
</dbReference>
<protein>
    <submittedName>
        <fullName evidence="2">Type III restriction enzyme, res subunit</fullName>
    </submittedName>
</protein>
<dbReference type="GO" id="GO:0005524">
    <property type="term" value="F:ATP binding"/>
    <property type="evidence" value="ECO:0007669"/>
    <property type="project" value="InterPro"/>
</dbReference>
<reference evidence="2 3" key="1">
    <citation type="submission" date="2015-09" db="EMBL/GenBank/DDBJ databases">
        <authorList>
            <consortium name="Pathogen Informatics"/>
        </authorList>
    </citation>
    <scope>NUCLEOTIDE SEQUENCE [LARGE SCALE GENOMIC DNA]</scope>
    <source>
        <strain evidence="2 3">2789STDY5834956</strain>
    </source>
</reference>
<dbReference type="Proteomes" id="UP000095563">
    <property type="component" value="Unassembled WGS sequence"/>
</dbReference>
<dbReference type="GO" id="GO:0003677">
    <property type="term" value="F:DNA binding"/>
    <property type="evidence" value="ECO:0007669"/>
    <property type="project" value="InterPro"/>
</dbReference>
<dbReference type="PROSITE" id="PS51192">
    <property type="entry name" value="HELICASE_ATP_BIND_1"/>
    <property type="match status" value="1"/>
</dbReference>
<feature type="domain" description="Helicase ATP-binding" evidence="1">
    <location>
        <begin position="15"/>
        <end position="214"/>
    </location>
</feature>
<evidence type="ECO:0000313" key="2">
    <source>
        <dbReference type="EMBL" id="CUP74871.1"/>
    </source>
</evidence>
<dbReference type="SUPFAM" id="SSF52540">
    <property type="entry name" value="P-loop containing nucleoside triphosphate hydrolases"/>
    <property type="match status" value="1"/>
</dbReference>
<gene>
    <name evidence="2" type="ORF">ERS852568_00649</name>
</gene>
<dbReference type="InterPro" id="IPR006935">
    <property type="entry name" value="Helicase/UvrB_N"/>
</dbReference>
<dbReference type="InterPro" id="IPR027417">
    <property type="entry name" value="P-loop_NTPase"/>
</dbReference>
<dbReference type="EMBL" id="CZBO01000001">
    <property type="protein sequence ID" value="CUP74871.1"/>
    <property type="molecule type" value="Genomic_DNA"/>
</dbReference>
<sequence length="583" mass="68435">MRGKLKLTDAMKEYEKEFKHGGLNIINAPAGSGKTTFILGEFLKNTSRYVENLNNDSINYIRRLSNVLYVCDNTMLKDSVIANNDVTGIFEKGSLLEAKNSTMLKNIIKNDSGTIKVITYSKLGLLLKNPACKHIILNHFCCIIMDEVHNLFKYCRKFNYDKNTKSFTEDGEYVEVLDNLNEIAEKVLLIGLSATPYYIYTFKRFANYELKTREIFNYYELKNLDSKNFNPIYSNCIFNQIKTLNYKKIKEHGFKIYINTSKIEMSKKYKKWFEMNGLKAEWLCSINNKKEIITIDSNGKEKKEKVSQMNDEQKQLRERLIKGTKENNYKDKGTLPDDLDVIIVNGGYETGWDLIDERVQFCFIDNTDEDYQYQARNRIRHDILYLTCLCTTYDGDGIVLEKGKYGEKFEKEIEVSKGVYRKVFINVPKMKEIDDKYIGYKLTKEMKEEIVQKYGIKNIDNKLNFKSVTRDLIELGYKVETYKGKNGGTYIFKKGEEMKKDNIREVAKMDNKNSNINLVCNWLEKEWDKVIIPVNEVRDILDIGRKSWDNIMKDNEFNIFLKDNRIKMNVVKGRGRTLYFKKY</sequence>
<name>A0A174QSG0_9CLOT</name>
<dbReference type="SMART" id="SM00487">
    <property type="entry name" value="DEXDc"/>
    <property type="match status" value="1"/>
</dbReference>
<dbReference type="Pfam" id="PF04851">
    <property type="entry name" value="ResIII"/>
    <property type="match status" value="1"/>
</dbReference>
<accession>A0A174QSG0</accession>
<organism evidence="2 3">
    <name type="scientific">Clostridium baratii</name>
    <dbReference type="NCBI Taxonomy" id="1561"/>
    <lineage>
        <taxon>Bacteria</taxon>
        <taxon>Bacillati</taxon>
        <taxon>Bacillota</taxon>
        <taxon>Clostridia</taxon>
        <taxon>Eubacteriales</taxon>
        <taxon>Clostridiaceae</taxon>
        <taxon>Clostridium</taxon>
    </lineage>
</organism>
<evidence type="ECO:0000259" key="1">
    <source>
        <dbReference type="PROSITE" id="PS51192"/>
    </source>
</evidence>
<dbReference type="AlphaFoldDB" id="A0A174QSG0"/>
<evidence type="ECO:0000313" key="3">
    <source>
        <dbReference type="Proteomes" id="UP000095563"/>
    </source>
</evidence>
<dbReference type="GO" id="GO:0016787">
    <property type="term" value="F:hydrolase activity"/>
    <property type="evidence" value="ECO:0007669"/>
    <property type="project" value="InterPro"/>
</dbReference>
<dbReference type="InterPro" id="IPR014001">
    <property type="entry name" value="Helicase_ATP-bd"/>
</dbReference>